<dbReference type="InterPro" id="IPR013783">
    <property type="entry name" value="Ig-like_fold"/>
</dbReference>
<dbReference type="Gene3D" id="2.60.40.1140">
    <property type="entry name" value="Collagen-binding surface protein Cna, B-type domain"/>
    <property type="match status" value="1"/>
</dbReference>
<dbReference type="Pfam" id="PF24547">
    <property type="entry name" value="DUF7601"/>
    <property type="match status" value="1"/>
</dbReference>
<evidence type="ECO:0000313" key="5">
    <source>
        <dbReference type="Proteomes" id="UP001194273"/>
    </source>
</evidence>
<dbReference type="Pfam" id="PF12892">
    <property type="entry name" value="FctA"/>
    <property type="match status" value="1"/>
</dbReference>
<evidence type="ECO:0000259" key="3">
    <source>
        <dbReference type="PROSITE" id="PS51820"/>
    </source>
</evidence>
<dbReference type="PROSITE" id="PS51820">
    <property type="entry name" value="PA14"/>
    <property type="match status" value="1"/>
</dbReference>
<keyword evidence="2" id="KW-0472">Membrane</keyword>
<feature type="transmembrane region" description="Helical" evidence="2">
    <location>
        <begin position="1228"/>
        <end position="1248"/>
    </location>
</feature>
<organism evidence="4 5">
    <name type="scientific">Thermophilibacter gallinarum</name>
    <dbReference type="NCBI Taxonomy" id="2779357"/>
    <lineage>
        <taxon>Bacteria</taxon>
        <taxon>Bacillati</taxon>
        <taxon>Actinomycetota</taxon>
        <taxon>Coriobacteriia</taxon>
        <taxon>Coriobacteriales</taxon>
        <taxon>Atopobiaceae</taxon>
        <taxon>Thermophilibacter</taxon>
    </lineage>
</organism>
<dbReference type="InterPro" id="IPR037524">
    <property type="entry name" value="PA14/GLEYA"/>
</dbReference>
<evidence type="ECO:0000256" key="1">
    <source>
        <dbReference type="SAM" id="MobiDB-lite"/>
    </source>
</evidence>
<feature type="region of interest" description="Disordered" evidence="1">
    <location>
        <begin position="1197"/>
        <end position="1227"/>
    </location>
</feature>
<dbReference type="InterPro" id="IPR022464">
    <property type="entry name" value="Strep_pil_isopept_link"/>
</dbReference>
<sequence>MRNLLTRRSSGGRARARLNGSRAAIVLAGVLVAFVAVLGVTSVAWAALSEHTVTGVSPRGTTINLFDYWITGQIEPDNVDYTDDQADQGINAGHTLKFGKSMGESEDPFAANTGNVNQWTKSAHPRTGIVASGLDEDGYPVMSQTFGSAPLDYLFNSASVDGKAAYTDVKGLLQVDDEGYYYYNSQENFAQFNVNGESGSFVLYDTWGVAHTGSSPDGQFFPFNTGAEVFDDNSDGGITQKDGITSTSEIINHYFGVHMSTRFVQQYGGHNAPDGTAGQREVTYNFSGDDDVWIFIDGVLVGDLGGIHDATSIEINFATGNVVVYEDTNGNYQWDNGDTVYSQNTLKSLFALNGDTFDDNTYHTLDFFYLERGNTDSNMYLKYNLVNIPESGVVKVDQYGDELPGVEFTLTEADSSYQPAASAASVSGVTNANGEMIFTYRNDAGQEIPITLEQMGERSGYWILEETEGNTTIGYRNPGVVKLRFSKINGDGTGDGVLLSSNQWDTGAYSQAHVTATATTTISSVGGGATYDPADGLMFAVVTKINDGAHYAVTGDAFNGWNVATTAIDDVDTNKDAIVSAAKASGYAFVLGSGGAYQTTIEDLPGDVTTYEYMIENGQGTGEPQYAVKYYWSDATSFDDLTVASTIVEVDPDAGQGFDRMFSVTLSIPNIKNELTLVKTDEATGNPIQGVTFNMYDDENGNGVYDADERRCFSGTTDANGTLNITSNTYNGKSLLDKGEYVLVEEALSGYVNEGTSIRVIVDDDGVHVDAGKAGDNVTVETGIGDLVYSLRSFAADDQIDATLHEVKAQPQTATTYEGASTAWNGSGGELHFQYQDKNDENALTYQPSDNSDATYTADAGWSRLDVTQCWDHGSKDYKKELGDQSLNGIFSGDVTIHVTNRKLSSLTVEKKVTGTGAPADAVFEFTLELTDANGPISGTFEAETTHADGSIPTTQQFTFSADTTENSFTIKNGDRITIKGLPADTTYTVTEAATDYYDQSVSPDAGSSKTGDGLASTGTIASDPATVEFTNTFWGGSVDYDQAVGVDISKIFTGRDMKPGETFTINVQPKDTASAALLGLKDENDVLPIEFSGLSDGVRATNDLTAGKNIVFTEGNVGTYTYTVSEVRPADDPIDGVAYDDTVYTLTIEATVDGDGVVTVTTSATDGDGFDKESTVSGSRHKNSAIELSFANTYTAAPDDGEQGGDQGGTTPDDPKDTIPRTGDDSFAHAPTLALLGAAVVAGGVVLRRRLTRE</sequence>
<dbReference type="Proteomes" id="UP001194273">
    <property type="component" value="Unassembled WGS sequence"/>
</dbReference>
<protein>
    <recommendedName>
        <fullName evidence="3">PA14 domain-containing protein</fullName>
    </recommendedName>
</protein>
<dbReference type="Gene3D" id="2.60.40.3050">
    <property type="match status" value="1"/>
</dbReference>
<evidence type="ECO:0000256" key="2">
    <source>
        <dbReference type="SAM" id="Phobius"/>
    </source>
</evidence>
<dbReference type="Pfam" id="PF17802">
    <property type="entry name" value="SpaA"/>
    <property type="match status" value="1"/>
</dbReference>
<comment type="caution">
    <text evidence="4">The sequence shown here is derived from an EMBL/GenBank/DDBJ whole genome shotgun (WGS) entry which is preliminary data.</text>
</comment>
<accession>A0ABR9QTW7</accession>
<feature type="compositionally biased region" description="Basic and acidic residues" evidence="1">
    <location>
        <begin position="1214"/>
        <end position="1227"/>
    </location>
</feature>
<dbReference type="EMBL" id="JADCJZ010000002">
    <property type="protein sequence ID" value="MBE5024523.1"/>
    <property type="molecule type" value="Genomic_DNA"/>
</dbReference>
<proteinExistence type="predicted"/>
<keyword evidence="2" id="KW-0812">Transmembrane</keyword>
<dbReference type="InterPro" id="IPR038174">
    <property type="entry name" value="Strep_pil_link_sf"/>
</dbReference>
<gene>
    <name evidence="4" type="ORF">INF26_06630</name>
</gene>
<reference evidence="4 5" key="1">
    <citation type="submission" date="2020-10" db="EMBL/GenBank/DDBJ databases">
        <title>ChiBAC.</title>
        <authorList>
            <person name="Zenner C."/>
            <person name="Hitch T.C.A."/>
            <person name="Clavel T."/>
        </authorList>
    </citation>
    <scope>NUCLEOTIDE SEQUENCE [LARGE SCALE GENOMIC DNA]</scope>
    <source>
        <strain evidence="4 5">DSM 107455</strain>
    </source>
</reference>
<evidence type="ECO:0000313" key="4">
    <source>
        <dbReference type="EMBL" id="MBE5024523.1"/>
    </source>
</evidence>
<dbReference type="Gene3D" id="2.60.40.10">
    <property type="entry name" value="Immunoglobulins"/>
    <property type="match status" value="1"/>
</dbReference>
<keyword evidence="5" id="KW-1185">Reference proteome</keyword>
<keyword evidence="2" id="KW-1133">Transmembrane helix</keyword>
<dbReference type="InterPro" id="IPR041033">
    <property type="entry name" value="SpaA_PFL_dom_1"/>
</dbReference>
<dbReference type="RefSeq" id="WP_193530059.1">
    <property type="nucleotide sequence ID" value="NZ_JADCJZ010000002.1"/>
</dbReference>
<name>A0ABR9QTW7_9ACTN</name>
<dbReference type="InterPro" id="IPR055382">
    <property type="entry name" value="DUF7601"/>
</dbReference>
<feature type="domain" description="PA14" evidence="3">
    <location>
        <begin position="220"/>
        <end position="397"/>
    </location>
</feature>